<proteinExistence type="predicted"/>
<feature type="transmembrane region" description="Helical" evidence="1">
    <location>
        <begin position="370"/>
        <end position="387"/>
    </location>
</feature>
<dbReference type="AlphaFoldDB" id="A0A0G0V598"/>
<evidence type="ECO:0000256" key="1">
    <source>
        <dbReference type="SAM" id="Phobius"/>
    </source>
</evidence>
<feature type="transmembrane region" description="Helical" evidence="1">
    <location>
        <begin position="222"/>
        <end position="242"/>
    </location>
</feature>
<feature type="transmembrane region" description="Helical" evidence="1">
    <location>
        <begin position="343"/>
        <end position="363"/>
    </location>
</feature>
<name>A0A0G0V598_9BACT</name>
<comment type="caution">
    <text evidence="2">The sequence shown here is derived from an EMBL/GenBank/DDBJ whole genome shotgun (WGS) entry which is preliminary data.</text>
</comment>
<organism evidence="2 3">
    <name type="scientific">Candidatus Roizmanbacteria bacterium GW2011_GWA1_41_13</name>
    <dbReference type="NCBI Taxonomy" id="1618474"/>
    <lineage>
        <taxon>Bacteria</taxon>
        <taxon>Candidatus Roizmaniibacteriota</taxon>
    </lineage>
</organism>
<evidence type="ECO:0000313" key="3">
    <source>
        <dbReference type="Proteomes" id="UP000034961"/>
    </source>
</evidence>
<sequence>MKRSELIALGIILFVSLISTRVFFQPVFFPTHDLEYHIIRLWQFDQNIRAGIFIPRWAPDLNHGYGVPLFSFFYPLPNYIAETFRAFHFSYIESVYSTVAVGFILSPFTFYWWARRFFNVRASVISSLFYMLAPYHLVDVYIRGSIGEVWILALAPLMFGASTQIVQKHNLETSSIILALSSAFLLLSHTVLGIAFFIGGLGYSFLFAFLEKKYDLRMSVRLLIGYSIGLLLSAYFYLPIIFESSYIRGLEIMGVDDHFPTLLQLLLPSWGSGFSVPGPDDSMSFQIGVAHVVVLIAATMLVIKKKNLHMAVWVSIVFMIIFLMLEWSKGVWDLFSFLNYFQFPWRLLSIVIFGTSFLAGYVFEQLKSKYLMGIILVLFLFYFRYTYPVTYQKRTDDFYLSNPDWTNGTATLANSFNTIWFSIPSARENNKTIRLESKTPIQQRYTVSSDESFVFTPQIAYFPGWEGQIDQNHSPVENEKGIASLSVPAGTHSVVLKLKETPVQKQGALLSITGIIVLISIPIISYARRN</sequence>
<dbReference type="EMBL" id="LCAN01000002">
    <property type="protein sequence ID" value="KKR94901.1"/>
    <property type="molecule type" value="Genomic_DNA"/>
</dbReference>
<keyword evidence="1" id="KW-0472">Membrane</keyword>
<feature type="transmembrane region" description="Helical" evidence="1">
    <location>
        <begin position="310"/>
        <end position="328"/>
    </location>
</feature>
<keyword evidence="1" id="KW-0812">Transmembrane</keyword>
<feature type="transmembrane region" description="Helical" evidence="1">
    <location>
        <begin position="149"/>
        <end position="166"/>
    </location>
</feature>
<accession>A0A0G0V598</accession>
<feature type="transmembrane region" description="Helical" evidence="1">
    <location>
        <begin position="186"/>
        <end position="210"/>
    </location>
</feature>
<feature type="transmembrane region" description="Helical" evidence="1">
    <location>
        <begin position="93"/>
        <end position="114"/>
    </location>
</feature>
<evidence type="ECO:0000313" key="2">
    <source>
        <dbReference type="EMBL" id="KKR94901.1"/>
    </source>
</evidence>
<keyword evidence="1" id="KW-1133">Transmembrane helix</keyword>
<reference evidence="2 3" key="1">
    <citation type="journal article" date="2015" name="Nature">
        <title>rRNA introns, odd ribosomes, and small enigmatic genomes across a large radiation of phyla.</title>
        <authorList>
            <person name="Brown C.T."/>
            <person name="Hug L.A."/>
            <person name="Thomas B.C."/>
            <person name="Sharon I."/>
            <person name="Castelle C.J."/>
            <person name="Singh A."/>
            <person name="Wilkins M.J."/>
            <person name="Williams K.H."/>
            <person name="Banfield J.F."/>
        </authorList>
    </citation>
    <scope>NUCLEOTIDE SEQUENCE [LARGE SCALE GENOMIC DNA]</scope>
</reference>
<gene>
    <name evidence="2" type="ORF">UU41_C0002G0022</name>
</gene>
<dbReference type="Proteomes" id="UP000034961">
    <property type="component" value="Unassembled WGS sequence"/>
</dbReference>
<feature type="transmembrane region" description="Helical" evidence="1">
    <location>
        <begin position="508"/>
        <end position="527"/>
    </location>
</feature>
<protein>
    <recommendedName>
        <fullName evidence="4">Membrane protein 6-pyruvoyl-tetrahydropterin synthase-related domain-containing protein</fullName>
    </recommendedName>
</protein>
<evidence type="ECO:0008006" key="4">
    <source>
        <dbReference type="Google" id="ProtNLM"/>
    </source>
</evidence>
<feature type="transmembrane region" description="Helical" evidence="1">
    <location>
        <begin position="283"/>
        <end position="303"/>
    </location>
</feature>